<dbReference type="InterPro" id="IPR036396">
    <property type="entry name" value="Cyt_P450_sf"/>
</dbReference>
<comment type="caution">
    <text evidence="18">The sequence shown here is derived from an EMBL/GenBank/DDBJ whole genome shotgun (WGS) entry which is preliminary data.</text>
</comment>
<evidence type="ECO:0000256" key="7">
    <source>
        <dbReference type="ARBA" id="ARBA00022723"/>
    </source>
</evidence>
<evidence type="ECO:0000256" key="14">
    <source>
        <dbReference type="ARBA" id="ARBA00081244"/>
    </source>
</evidence>
<evidence type="ECO:0000313" key="18">
    <source>
        <dbReference type="EMBL" id="CAG8888676.1"/>
    </source>
</evidence>
<dbReference type="PRINTS" id="PR00463">
    <property type="entry name" value="EP450I"/>
</dbReference>
<keyword evidence="12 17" id="KW-0472">Membrane</keyword>
<evidence type="ECO:0000256" key="1">
    <source>
        <dbReference type="ARBA" id="ARBA00001971"/>
    </source>
</evidence>
<dbReference type="OrthoDB" id="1470350at2759"/>
<evidence type="ECO:0000256" key="12">
    <source>
        <dbReference type="ARBA" id="ARBA00023136"/>
    </source>
</evidence>
<keyword evidence="19" id="KW-1185">Reference proteome</keyword>
<keyword evidence="9 16" id="KW-0560">Oxidoreductase</keyword>
<comment type="cofactor">
    <cofactor evidence="1 15">
        <name>heme</name>
        <dbReference type="ChEBI" id="CHEBI:30413"/>
    </cofactor>
</comment>
<dbReference type="InterPro" id="IPR002401">
    <property type="entry name" value="Cyt_P450_E_grp-I"/>
</dbReference>
<name>A0A9W4KAM3_9EURO</name>
<dbReference type="GO" id="GO:0020037">
    <property type="term" value="F:heme binding"/>
    <property type="evidence" value="ECO:0007669"/>
    <property type="project" value="InterPro"/>
</dbReference>
<dbReference type="GO" id="GO:0016705">
    <property type="term" value="F:oxidoreductase activity, acting on paired donors, with incorporation or reduction of molecular oxygen"/>
    <property type="evidence" value="ECO:0007669"/>
    <property type="project" value="InterPro"/>
</dbReference>
<keyword evidence="11 16" id="KW-0503">Monooxygenase</keyword>
<evidence type="ECO:0000313" key="19">
    <source>
        <dbReference type="Proteomes" id="UP001154252"/>
    </source>
</evidence>
<sequence length="492" mass="55439">MHFYLHIAFTICALVSSLLGLCLYRIYFHRLRKHPGPLLASITNWYAAYYVWNGNIHLKLREWHEIHGDIVRFGPDSISVNSYDALSQIYSARANVRKDDAYSVMSASTHIPSTISCLDKKQHASKRRILAQLFTETALKGVEHRVLSNIDIFCTYLGADNPSTWGSARNVAVWSDYLTFDIISNLCYGKAFNLLGSEALRYIPGVIGHVSRRNAICFVQPSIYKYKLDRIFLSTISSQIRDFGLWIKVQAKARLNTREQNNSSDFFDYLTTAKDAKTQRSLSQKEIWVELLQLVIAGSDTTAVAISAVFFHLLQTPDALSRTTTEILTTIKDVNEIRPGNLLRSCEFLYACINEALRLSPPVTGLAPRRVLSGGISIDGAHFPAGTIIGSPIYTLHRNPKYFPNPDSFIPSRWLTSPSTRRSPFCPFSVGPRACVAKRLAMDEISVTIARTLFLYEMRLDKASTGVTDYRLKGWMTSGRDGPFVQFKPRSP</sequence>
<keyword evidence="6 17" id="KW-0812">Transmembrane</keyword>
<dbReference type="InterPro" id="IPR017972">
    <property type="entry name" value="Cyt_P450_CS"/>
</dbReference>
<evidence type="ECO:0000256" key="17">
    <source>
        <dbReference type="SAM" id="Phobius"/>
    </source>
</evidence>
<dbReference type="Proteomes" id="UP001154252">
    <property type="component" value="Unassembled WGS sequence"/>
</dbReference>
<feature type="transmembrane region" description="Helical" evidence="17">
    <location>
        <begin position="6"/>
        <end position="27"/>
    </location>
</feature>
<dbReference type="EMBL" id="CAJVRC010000839">
    <property type="protein sequence ID" value="CAG8888676.1"/>
    <property type="molecule type" value="Genomic_DNA"/>
</dbReference>
<dbReference type="SUPFAM" id="SSF48264">
    <property type="entry name" value="Cytochrome P450"/>
    <property type="match status" value="1"/>
</dbReference>
<dbReference type="GO" id="GO:0043386">
    <property type="term" value="P:mycotoxin biosynthetic process"/>
    <property type="evidence" value="ECO:0007669"/>
    <property type="project" value="UniProtKB-ARBA"/>
</dbReference>
<evidence type="ECO:0000256" key="16">
    <source>
        <dbReference type="RuleBase" id="RU000461"/>
    </source>
</evidence>
<dbReference type="PRINTS" id="PR00385">
    <property type="entry name" value="P450"/>
</dbReference>
<feature type="binding site" description="axial binding residue" evidence="15">
    <location>
        <position position="435"/>
    </location>
    <ligand>
        <name>heme</name>
        <dbReference type="ChEBI" id="CHEBI:30413"/>
    </ligand>
    <ligandPart>
        <name>Fe</name>
        <dbReference type="ChEBI" id="CHEBI:18248"/>
    </ligandPart>
</feature>
<protein>
    <recommendedName>
        <fullName evidence="13">Cytochrome P450 monooxygenase poxM</fullName>
    </recommendedName>
    <alternativeName>
        <fullName evidence="14">Oxaleimides biosynthesis cluster protein M</fullName>
    </alternativeName>
</protein>
<keyword evidence="8 17" id="KW-1133">Transmembrane helix</keyword>
<reference evidence="18" key="1">
    <citation type="submission" date="2021-07" db="EMBL/GenBank/DDBJ databases">
        <authorList>
            <person name="Branca A.L. A."/>
        </authorList>
    </citation>
    <scope>NUCLEOTIDE SEQUENCE</scope>
</reference>
<evidence type="ECO:0000256" key="2">
    <source>
        <dbReference type="ARBA" id="ARBA00004370"/>
    </source>
</evidence>
<dbReference type="GO" id="GO:0004497">
    <property type="term" value="F:monooxygenase activity"/>
    <property type="evidence" value="ECO:0007669"/>
    <property type="project" value="UniProtKB-KW"/>
</dbReference>
<evidence type="ECO:0000256" key="4">
    <source>
        <dbReference type="ARBA" id="ARBA00010617"/>
    </source>
</evidence>
<evidence type="ECO:0000256" key="13">
    <source>
        <dbReference type="ARBA" id="ARBA00068045"/>
    </source>
</evidence>
<keyword evidence="7 15" id="KW-0479">Metal-binding</keyword>
<keyword evidence="5 15" id="KW-0349">Heme</keyword>
<gene>
    <name evidence="18" type="ORF">PEGY_LOCUS1732</name>
</gene>
<evidence type="ECO:0000256" key="11">
    <source>
        <dbReference type="ARBA" id="ARBA00023033"/>
    </source>
</evidence>
<dbReference type="Pfam" id="PF00067">
    <property type="entry name" value="p450"/>
    <property type="match status" value="1"/>
</dbReference>
<dbReference type="GO" id="GO:0016020">
    <property type="term" value="C:membrane"/>
    <property type="evidence" value="ECO:0007669"/>
    <property type="project" value="UniProtKB-SubCell"/>
</dbReference>
<proteinExistence type="inferred from homology"/>
<dbReference type="PROSITE" id="PS00086">
    <property type="entry name" value="CYTOCHROME_P450"/>
    <property type="match status" value="1"/>
</dbReference>
<dbReference type="PANTHER" id="PTHR24305:SF237">
    <property type="entry name" value="CYTOCHROME P450 MONOOXYGENASE ATNE-RELATED"/>
    <property type="match status" value="1"/>
</dbReference>
<dbReference type="GO" id="GO:1902181">
    <property type="term" value="P:verruculogen biosynthetic process"/>
    <property type="evidence" value="ECO:0007669"/>
    <property type="project" value="UniProtKB-ARBA"/>
</dbReference>
<dbReference type="AlphaFoldDB" id="A0A9W4KAM3"/>
<organism evidence="18 19">
    <name type="scientific">Penicillium egyptiacum</name>
    <dbReference type="NCBI Taxonomy" id="1303716"/>
    <lineage>
        <taxon>Eukaryota</taxon>
        <taxon>Fungi</taxon>
        <taxon>Dikarya</taxon>
        <taxon>Ascomycota</taxon>
        <taxon>Pezizomycotina</taxon>
        <taxon>Eurotiomycetes</taxon>
        <taxon>Eurotiomycetidae</taxon>
        <taxon>Eurotiales</taxon>
        <taxon>Aspergillaceae</taxon>
        <taxon>Penicillium</taxon>
    </lineage>
</organism>
<evidence type="ECO:0000256" key="6">
    <source>
        <dbReference type="ARBA" id="ARBA00022692"/>
    </source>
</evidence>
<evidence type="ECO:0000256" key="5">
    <source>
        <dbReference type="ARBA" id="ARBA00022617"/>
    </source>
</evidence>
<dbReference type="CDD" id="cd11061">
    <property type="entry name" value="CYP67-like"/>
    <property type="match status" value="1"/>
</dbReference>
<dbReference type="InterPro" id="IPR001128">
    <property type="entry name" value="Cyt_P450"/>
</dbReference>
<comment type="similarity">
    <text evidence="4 16">Belongs to the cytochrome P450 family.</text>
</comment>
<evidence type="ECO:0000256" key="3">
    <source>
        <dbReference type="ARBA" id="ARBA00005179"/>
    </source>
</evidence>
<evidence type="ECO:0000256" key="10">
    <source>
        <dbReference type="ARBA" id="ARBA00023004"/>
    </source>
</evidence>
<evidence type="ECO:0000256" key="15">
    <source>
        <dbReference type="PIRSR" id="PIRSR602401-1"/>
    </source>
</evidence>
<keyword evidence="10 15" id="KW-0408">Iron</keyword>
<evidence type="ECO:0000256" key="9">
    <source>
        <dbReference type="ARBA" id="ARBA00023002"/>
    </source>
</evidence>
<accession>A0A9W4KAM3</accession>
<dbReference type="PANTHER" id="PTHR24305">
    <property type="entry name" value="CYTOCHROME P450"/>
    <property type="match status" value="1"/>
</dbReference>
<comment type="pathway">
    <text evidence="3">Secondary metabolite biosynthesis.</text>
</comment>
<dbReference type="FunFam" id="1.10.630.10:FF:000063">
    <property type="entry name" value="Cytochrome P450 monooxygenase"/>
    <property type="match status" value="1"/>
</dbReference>
<dbReference type="Gene3D" id="1.10.630.10">
    <property type="entry name" value="Cytochrome P450"/>
    <property type="match status" value="1"/>
</dbReference>
<comment type="subcellular location">
    <subcellularLocation>
        <location evidence="2">Membrane</location>
    </subcellularLocation>
</comment>
<dbReference type="GO" id="GO:0005506">
    <property type="term" value="F:iron ion binding"/>
    <property type="evidence" value="ECO:0007669"/>
    <property type="project" value="InterPro"/>
</dbReference>
<evidence type="ECO:0000256" key="8">
    <source>
        <dbReference type="ARBA" id="ARBA00022989"/>
    </source>
</evidence>
<dbReference type="InterPro" id="IPR050121">
    <property type="entry name" value="Cytochrome_P450_monoxygenase"/>
</dbReference>